<dbReference type="EMBL" id="MNCJ02000327">
    <property type="protein sequence ID" value="KAF5777694.1"/>
    <property type="molecule type" value="Genomic_DNA"/>
</dbReference>
<organism evidence="2 3">
    <name type="scientific">Helianthus annuus</name>
    <name type="common">Common sunflower</name>
    <dbReference type="NCBI Taxonomy" id="4232"/>
    <lineage>
        <taxon>Eukaryota</taxon>
        <taxon>Viridiplantae</taxon>
        <taxon>Streptophyta</taxon>
        <taxon>Embryophyta</taxon>
        <taxon>Tracheophyta</taxon>
        <taxon>Spermatophyta</taxon>
        <taxon>Magnoliopsida</taxon>
        <taxon>eudicotyledons</taxon>
        <taxon>Gunneridae</taxon>
        <taxon>Pentapetalae</taxon>
        <taxon>asterids</taxon>
        <taxon>campanulids</taxon>
        <taxon>Asterales</taxon>
        <taxon>Asteraceae</taxon>
        <taxon>Asteroideae</taxon>
        <taxon>Heliantheae alliance</taxon>
        <taxon>Heliantheae</taxon>
        <taxon>Helianthus</taxon>
    </lineage>
</organism>
<comment type="caution">
    <text evidence="2">The sequence shown here is derived from an EMBL/GenBank/DDBJ whole genome shotgun (WGS) entry which is preliminary data.</text>
</comment>
<evidence type="ECO:0000313" key="3">
    <source>
        <dbReference type="Proteomes" id="UP000215914"/>
    </source>
</evidence>
<name>A0A9K3MVL3_HELAN</name>
<protein>
    <submittedName>
        <fullName evidence="2">Uncharacterized protein</fullName>
    </submittedName>
</protein>
<feature type="compositionally biased region" description="Basic and acidic residues" evidence="1">
    <location>
        <begin position="37"/>
        <end position="47"/>
    </location>
</feature>
<feature type="compositionally biased region" description="Basic and acidic residues" evidence="1">
    <location>
        <begin position="139"/>
        <end position="149"/>
    </location>
</feature>
<dbReference type="PANTHER" id="PTHR34779">
    <property type="entry name" value="OS09G0542900 PROTEIN"/>
    <property type="match status" value="1"/>
</dbReference>
<dbReference type="Gramene" id="mRNA:HanXRQr2_Chr12g0538751">
    <property type="protein sequence ID" value="mRNA:HanXRQr2_Chr12g0538751"/>
    <property type="gene ID" value="HanXRQr2_Chr12g0538751"/>
</dbReference>
<evidence type="ECO:0000256" key="1">
    <source>
        <dbReference type="SAM" id="MobiDB-lite"/>
    </source>
</evidence>
<accession>A0A9K3MVL3</accession>
<proteinExistence type="predicted"/>
<evidence type="ECO:0000313" key="2">
    <source>
        <dbReference type="EMBL" id="KAF5777694.1"/>
    </source>
</evidence>
<keyword evidence="3" id="KW-1185">Reference proteome</keyword>
<feature type="region of interest" description="Disordered" evidence="1">
    <location>
        <begin position="27"/>
        <end position="55"/>
    </location>
</feature>
<dbReference type="InterPro" id="IPR038796">
    <property type="entry name" value="At1g76070-like"/>
</dbReference>
<dbReference type="PANTHER" id="PTHR34779:SF1">
    <property type="entry name" value="OS09G0542900 PROTEIN"/>
    <property type="match status" value="1"/>
</dbReference>
<gene>
    <name evidence="2" type="ORF">HanXRQr2_Chr12g0538751</name>
</gene>
<sequence>MEQQKIVATKSMTKILKYLPTATSSVSFQSPSLYSPVKDKKPSERPHKSNLGIGFSGPILSTLPSDSHRKINNDSKLTLLHEPTSPRVSCRGFDINNTLVLEMEHQKIVATKSMTKILKYLPTATSSVSFQSPSLYSPVKDKKPSEKPHKSNLGIGFSGPILSTLPSDTHRKINNDSKLTLLHEPTSPRVSCVGTVKCKHYRKLTNKPTNKFSRTTSYTPVRTYKTEEDQGKVMKVDPVVVKSKKKCWIQSLFSGGRRKIDAIDEKSKVALTGQKGPCLSTMKRFASGRDAFMSFDWTTQVAPLDSGESDGEEAVMPGSAPVVVRNKGVGDDFVRVAGVKLEPKEINLWKRRSMAQPQPLQVHAIN</sequence>
<reference evidence="2" key="2">
    <citation type="submission" date="2020-06" db="EMBL/GenBank/DDBJ databases">
        <title>Helianthus annuus Genome sequencing and assembly Release 2.</title>
        <authorList>
            <person name="Gouzy J."/>
            <person name="Langlade N."/>
            <person name="Munos S."/>
        </authorList>
    </citation>
    <scope>NUCLEOTIDE SEQUENCE</scope>
    <source>
        <tissue evidence="2">Leaves</tissue>
    </source>
</reference>
<dbReference type="Proteomes" id="UP000215914">
    <property type="component" value="Unassembled WGS sequence"/>
</dbReference>
<dbReference type="AlphaFoldDB" id="A0A9K3MVL3"/>
<feature type="region of interest" description="Disordered" evidence="1">
    <location>
        <begin position="128"/>
        <end position="157"/>
    </location>
</feature>
<reference evidence="2" key="1">
    <citation type="journal article" date="2017" name="Nature">
        <title>The sunflower genome provides insights into oil metabolism, flowering and Asterid evolution.</title>
        <authorList>
            <person name="Badouin H."/>
            <person name="Gouzy J."/>
            <person name="Grassa C.J."/>
            <person name="Murat F."/>
            <person name="Staton S.E."/>
            <person name="Cottret L."/>
            <person name="Lelandais-Briere C."/>
            <person name="Owens G.L."/>
            <person name="Carrere S."/>
            <person name="Mayjonade B."/>
            <person name="Legrand L."/>
            <person name="Gill N."/>
            <person name="Kane N.C."/>
            <person name="Bowers J.E."/>
            <person name="Hubner S."/>
            <person name="Bellec A."/>
            <person name="Berard A."/>
            <person name="Berges H."/>
            <person name="Blanchet N."/>
            <person name="Boniface M.C."/>
            <person name="Brunel D."/>
            <person name="Catrice O."/>
            <person name="Chaidir N."/>
            <person name="Claudel C."/>
            <person name="Donnadieu C."/>
            <person name="Faraut T."/>
            <person name="Fievet G."/>
            <person name="Helmstetter N."/>
            <person name="King M."/>
            <person name="Knapp S.J."/>
            <person name="Lai Z."/>
            <person name="Le Paslier M.C."/>
            <person name="Lippi Y."/>
            <person name="Lorenzon L."/>
            <person name="Mandel J.R."/>
            <person name="Marage G."/>
            <person name="Marchand G."/>
            <person name="Marquand E."/>
            <person name="Bret-Mestries E."/>
            <person name="Morien E."/>
            <person name="Nambeesan S."/>
            <person name="Nguyen T."/>
            <person name="Pegot-Espagnet P."/>
            <person name="Pouilly N."/>
            <person name="Raftis F."/>
            <person name="Sallet E."/>
            <person name="Schiex T."/>
            <person name="Thomas J."/>
            <person name="Vandecasteele C."/>
            <person name="Vares D."/>
            <person name="Vear F."/>
            <person name="Vautrin S."/>
            <person name="Crespi M."/>
            <person name="Mangin B."/>
            <person name="Burke J.M."/>
            <person name="Salse J."/>
            <person name="Munos S."/>
            <person name="Vincourt P."/>
            <person name="Rieseberg L.H."/>
            <person name="Langlade N.B."/>
        </authorList>
    </citation>
    <scope>NUCLEOTIDE SEQUENCE</scope>
    <source>
        <tissue evidence="2">Leaves</tissue>
    </source>
</reference>